<gene>
    <name evidence="1" type="ORF">FPZ49_11125</name>
</gene>
<evidence type="ECO:0000313" key="1">
    <source>
        <dbReference type="EMBL" id="TVY09915.1"/>
    </source>
</evidence>
<accession>A0A559KCQ8</accession>
<evidence type="ECO:0000313" key="2">
    <source>
        <dbReference type="Proteomes" id="UP000317036"/>
    </source>
</evidence>
<protein>
    <submittedName>
        <fullName evidence="1">Uncharacterized protein</fullName>
    </submittedName>
</protein>
<name>A0A559KCQ8_9BACL</name>
<dbReference type="EMBL" id="VNJI01000011">
    <property type="protein sequence ID" value="TVY09915.1"/>
    <property type="molecule type" value="Genomic_DNA"/>
</dbReference>
<proteinExistence type="predicted"/>
<dbReference type="RefSeq" id="WP_144846496.1">
    <property type="nucleotide sequence ID" value="NZ_VNJI01000011.1"/>
</dbReference>
<comment type="caution">
    <text evidence="1">The sequence shown here is derived from an EMBL/GenBank/DDBJ whole genome shotgun (WGS) entry which is preliminary data.</text>
</comment>
<dbReference type="AlphaFoldDB" id="A0A559KCQ8"/>
<keyword evidence="2" id="KW-1185">Reference proteome</keyword>
<dbReference type="Proteomes" id="UP000317036">
    <property type="component" value="Unassembled WGS sequence"/>
</dbReference>
<reference evidence="1 2" key="1">
    <citation type="submission" date="2019-07" db="EMBL/GenBank/DDBJ databases">
        <authorList>
            <person name="Kim J."/>
        </authorList>
    </citation>
    <scope>NUCLEOTIDE SEQUENCE [LARGE SCALE GENOMIC DNA]</scope>
    <source>
        <strain evidence="1 2">JC52</strain>
    </source>
</reference>
<sequence>MKNIHLSIEGKDFLINHLDEIKKDKSKKRNLMCVEDCISIIFTKGQLYEIVYEDDKEIILKDEQNQCNTLSKKKQDEHYYGKWF</sequence>
<organism evidence="1 2">
    <name type="scientific">Paenibacillus cremeus</name>
    <dbReference type="NCBI Taxonomy" id="2163881"/>
    <lineage>
        <taxon>Bacteria</taxon>
        <taxon>Bacillati</taxon>
        <taxon>Bacillota</taxon>
        <taxon>Bacilli</taxon>
        <taxon>Bacillales</taxon>
        <taxon>Paenibacillaceae</taxon>
        <taxon>Paenibacillus</taxon>
    </lineage>
</organism>